<evidence type="ECO:0000313" key="2">
    <source>
        <dbReference type="EMBL" id="AMK38083.1"/>
    </source>
</evidence>
<organism evidence="2">
    <name type="scientific">Proteus mirabilis</name>
    <dbReference type="NCBI Taxonomy" id="584"/>
    <lineage>
        <taxon>Bacteria</taxon>
        <taxon>Pseudomonadati</taxon>
        <taxon>Pseudomonadota</taxon>
        <taxon>Gammaproteobacteria</taxon>
        <taxon>Enterobacterales</taxon>
        <taxon>Morganellaceae</taxon>
        <taxon>Proteus</taxon>
    </lineage>
</organism>
<keyword evidence="1" id="KW-0472">Membrane</keyword>
<keyword evidence="1" id="KW-1133">Transmembrane helix</keyword>
<dbReference type="EMBL" id="KU302354">
    <property type="protein sequence ID" value="AMK38083.1"/>
    <property type="molecule type" value="Genomic_DNA"/>
</dbReference>
<name>A0A140DDF6_PROMI</name>
<protein>
    <submittedName>
        <fullName evidence="2">Uncharacterized protein</fullName>
    </submittedName>
</protein>
<proteinExistence type="predicted"/>
<feature type="transmembrane region" description="Helical" evidence="1">
    <location>
        <begin position="34"/>
        <end position="51"/>
    </location>
</feature>
<evidence type="ECO:0000256" key="1">
    <source>
        <dbReference type="SAM" id="Phobius"/>
    </source>
</evidence>
<accession>A0A140DDF6</accession>
<feature type="transmembrane region" description="Helical" evidence="1">
    <location>
        <begin position="63"/>
        <end position="83"/>
    </location>
</feature>
<sequence length="163" mass="18679">MISSWSTCHKILHILMFITSFEEQNITYRSCSNLRIHLSCILFAISVYLVLKKVMNNKVNPQGWLLVSVAIFLGAMYSQYAFYDLGRNISKSDAKKIQVAYQESLLSPAGYDFRDALSNLLDDKGIIVPAELSYIGTDIYSNSFTKEDWNKLAKIHKKTNKYM</sequence>
<dbReference type="AlphaFoldDB" id="A0A140DDF6"/>
<keyword evidence="1" id="KW-0812">Transmembrane</keyword>
<reference evidence="2" key="1">
    <citation type="submission" date="2015-12" db="EMBL/GenBank/DDBJ databases">
        <title>Rare detection of the Acinetobacter class D carbapenemase blaOXA-23 gene in Proteus mirabilis.</title>
        <authorList>
            <person name="Osterblad M."/>
            <person name="Karah N."/>
            <person name="Halkilahti J."/>
            <person name="Sarkkinen H."/>
            <person name="Uhlin B.E."/>
            <person name="Jalava J."/>
        </authorList>
    </citation>
    <scope>NUCLEOTIDE SEQUENCE</scope>
    <source>
        <strain evidence="2">ESBL4969</strain>
    </source>
</reference>